<reference evidence="2" key="1">
    <citation type="submission" date="2020-03" db="EMBL/GenBank/DDBJ databases">
        <title>The deep terrestrial virosphere.</title>
        <authorList>
            <person name="Holmfeldt K."/>
            <person name="Nilsson E."/>
            <person name="Simone D."/>
            <person name="Lopez-Fernandez M."/>
            <person name="Wu X."/>
            <person name="de Brujin I."/>
            <person name="Lundin D."/>
            <person name="Andersson A."/>
            <person name="Bertilsson S."/>
            <person name="Dopson M."/>
        </authorList>
    </citation>
    <scope>NUCLEOTIDE SEQUENCE</scope>
    <source>
        <strain evidence="2">MM415B00372</strain>
    </source>
</reference>
<feature type="region of interest" description="Disordered" evidence="1">
    <location>
        <begin position="54"/>
        <end position="75"/>
    </location>
</feature>
<accession>A0A6M3J7L6</accession>
<protein>
    <recommendedName>
        <fullName evidence="3">Large polyvalent protein associated domain-containing protein</fullName>
    </recommendedName>
</protein>
<gene>
    <name evidence="2" type="ORF">MM415B00372_0014</name>
</gene>
<proteinExistence type="predicted"/>
<feature type="region of interest" description="Disordered" evidence="1">
    <location>
        <begin position="1340"/>
        <end position="1377"/>
    </location>
</feature>
<evidence type="ECO:0008006" key="3">
    <source>
        <dbReference type="Google" id="ProtNLM"/>
    </source>
</evidence>
<evidence type="ECO:0000256" key="1">
    <source>
        <dbReference type="SAM" id="MobiDB-lite"/>
    </source>
</evidence>
<organism evidence="2">
    <name type="scientific">viral metagenome</name>
    <dbReference type="NCBI Taxonomy" id="1070528"/>
    <lineage>
        <taxon>unclassified sequences</taxon>
        <taxon>metagenomes</taxon>
        <taxon>organismal metagenomes</taxon>
    </lineage>
</organism>
<evidence type="ECO:0000313" key="2">
    <source>
        <dbReference type="EMBL" id="QJA65823.1"/>
    </source>
</evidence>
<sequence length="1377" mass="152251">MPDLKTKPKTLSDILRELVAEHDARRKLQYNVAAPPTQSTGSNYLNPAMFQDRQNVPLYEPPPSPQGVVSPLSPPTISGGKTIWEHYRTGETITQAEKDRRYPKGYEAGLDEWRLTVEAAKQYPAVFKVFGEALTKVPKQTGAAILQAVQGQGGASVVDRDWADRFIQSASTDIEEFSKRASEMQGALDLPINLTDIAQLPQNIGFSMTSMGVGLATGVPISLIPLPGARVAAWTAGTIASGAVAYRMTTYQIMQQYLELKNDEKITRTGKGLTQAEEDQLKKGFESSARKYGLWEAVPEAISNLAFAKILTAPLSKMIGRSIAVKILGKVAGMYGQELLTETITQKGQSKIEVEAGLREGTINWWEAFKEVAPQTFLLTTILGGSGQVAVGSYNKIKKSLQNETEAGTLQATILEKLKEIVNEETGAITLPGGEGVTGDIIKATTRTVNVTEELSLKKTRLAGASQIEQSFLRMEIKDLETALSQGKQTYLMTDSPPKGFNLVEIGKDKYFVREGVSSQTVLEKIKSGEVPTTQPTVPPEVTPTIPKAEAGMPERELVPEIKKPFVEKPLPTMPTPKKVTYTPTGDVSLTPVQVTKTLEIFGKYVEGQSVIDAWELTRELRRETRAGQAEILKARAQELIIEQGLDAESGMKQAVQEALSGELPTSTTDYLSDLTNNMRAVLFNRVYEKLKDDPFEMASTITALTNALNGRAIPRDPGVKGGSAYTRLQRVFGDQPVVLKALEKISTEKETLEDVVEGIYHETGRDPIPIDEAMAEYLRGLSTDVLYTPTAFREPIPVTEFEAPIEDAIKQLPLLPRPASESIVRALKEIGMSPIDIGNFLRANKASFDFSFWRQQAPLIASHPVSFVQANIEAWHALWSQESAEASWDRITKDPIYQIYLEAAEKGGDFLRPLILAPGAAQYRGTEEFGYTKGVNRLIPKLTAKLPWVKLSARAFETGTNVHNWLIFKSYYKAMLKISEQYATGQKKFKSGESFDVVQEMVDFSKSLANFSARGSLGKFSVAAPELSALFFAPRATLGRILSIKDLVNANPRVRKEAWKNTASFVSTFGGLVLLGAMMGWWAVEKDPRNAEYMSIRIGTTRIDPWGGYRQLLVFFSRAVTQTGVSSVTGAEYKADPLNLIQTFIRGKASPLASLILDFWRGKNFIGEDVDVKNKRQWVERIAPFSLWDIYEAYTDDPATGLGIVIPAMVGAGVQTYPSYSKDFEEYNKIPSNELELEAAILKKTVKYSRSEYRERNPEIDAKLFISGQVTTVKTPKAAQEVLRLVQEEKIKPSEISAVKAWQKEDEKRKELGLRDTNVTLTDDLIKKLLSPQVGNVPAREVPVRRAPTGNTVPSSPSSSWSELTKEILEQSRRNR</sequence>
<feature type="compositionally biased region" description="Basic and acidic residues" evidence="1">
    <location>
        <begin position="1365"/>
        <end position="1377"/>
    </location>
</feature>
<dbReference type="EMBL" id="MT141545">
    <property type="protein sequence ID" value="QJA65823.1"/>
    <property type="molecule type" value="Genomic_DNA"/>
</dbReference>
<name>A0A6M3J7L6_9ZZZZ</name>